<dbReference type="Proteomes" id="UP001371456">
    <property type="component" value="Unassembled WGS sequence"/>
</dbReference>
<keyword evidence="2" id="KW-1185">Reference proteome</keyword>
<dbReference type="AlphaFoldDB" id="A0AAN8SXM2"/>
<evidence type="ECO:0000313" key="1">
    <source>
        <dbReference type="EMBL" id="KAK6775819.1"/>
    </source>
</evidence>
<accession>A0AAN8SXM2</accession>
<dbReference type="EMBL" id="JBANQN010000011">
    <property type="protein sequence ID" value="KAK6775819.1"/>
    <property type="molecule type" value="Genomic_DNA"/>
</dbReference>
<proteinExistence type="predicted"/>
<sequence length="97" mass="11364">MGNYQWLQEYGNIEIDYLALDVSDHSPVLLHCTLVVTSRPKPYKLFKTVLDHPKYAEIVTNTWPQRYNGTWMYQLNCKLKNLKEQAEGSQHSSSILY</sequence>
<reference evidence="1 2" key="1">
    <citation type="submission" date="2024-02" db="EMBL/GenBank/DDBJ databases">
        <title>de novo genome assembly of Solanum bulbocastanum strain 11H21.</title>
        <authorList>
            <person name="Hosaka A.J."/>
        </authorList>
    </citation>
    <scope>NUCLEOTIDE SEQUENCE [LARGE SCALE GENOMIC DNA]</scope>
    <source>
        <tissue evidence="1">Young leaves</tissue>
    </source>
</reference>
<gene>
    <name evidence="1" type="ORF">RDI58_026820</name>
</gene>
<name>A0AAN8SXM2_SOLBU</name>
<organism evidence="1 2">
    <name type="scientific">Solanum bulbocastanum</name>
    <name type="common">Wild potato</name>
    <dbReference type="NCBI Taxonomy" id="147425"/>
    <lineage>
        <taxon>Eukaryota</taxon>
        <taxon>Viridiplantae</taxon>
        <taxon>Streptophyta</taxon>
        <taxon>Embryophyta</taxon>
        <taxon>Tracheophyta</taxon>
        <taxon>Spermatophyta</taxon>
        <taxon>Magnoliopsida</taxon>
        <taxon>eudicotyledons</taxon>
        <taxon>Gunneridae</taxon>
        <taxon>Pentapetalae</taxon>
        <taxon>asterids</taxon>
        <taxon>lamiids</taxon>
        <taxon>Solanales</taxon>
        <taxon>Solanaceae</taxon>
        <taxon>Solanoideae</taxon>
        <taxon>Solaneae</taxon>
        <taxon>Solanum</taxon>
    </lineage>
</organism>
<evidence type="ECO:0000313" key="2">
    <source>
        <dbReference type="Proteomes" id="UP001371456"/>
    </source>
</evidence>
<comment type="caution">
    <text evidence="1">The sequence shown here is derived from an EMBL/GenBank/DDBJ whole genome shotgun (WGS) entry which is preliminary data.</text>
</comment>
<protein>
    <submittedName>
        <fullName evidence="1">Uncharacterized protein</fullName>
    </submittedName>
</protein>